<name>A0ABS9F954_9PSED</name>
<gene>
    <name evidence="1" type="ORF">GIW56_18740</name>
</gene>
<reference evidence="1 2" key="1">
    <citation type="submission" date="2019-11" db="EMBL/GenBank/DDBJ databases">
        <title>Epiphytic Pseudomonas syringae from cherry orchards.</title>
        <authorList>
            <person name="Hulin M.T."/>
        </authorList>
    </citation>
    <scope>NUCLEOTIDE SEQUENCE [LARGE SCALE GENOMIC DNA]</scope>
    <source>
        <strain evidence="1 2">PA-6-5B</strain>
    </source>
</reference>
<dbReference type="RefSeq" id="WP_200660984.1">
    <property type="nucleotide sequence ID" value="NZ_WKED01000036.1"/>
</dbReference>
<evidence type="ECO:0000313" key="1">
    <source>
        <dbReference type="EMBL" id="MCF5108880.1"/>
    </source>
</evidence>
<organism evidence="1 2">
    <name type="scientific">Pseudomonas gessardii</name>
    <dbReference type="NCBI Taxonomy" id="78544"/>
    <lineage>
        <taxon>Bacteria</taxon>
        <taxon>Pseudomonadati</taxon>
        <taxon>Pseudomonadota</taxon>
        <taxon>Gammaproteobacteria</taxon>
        <taxon>Pseudomonadales</taxon>
        <taxon>Pseudomonadaceae</taxon>
        <taxon>Pseudomonas</taxon>
    </lineage>
</organism>
<keyword evidence="2" id="KW-1185">Reference proteome</keyword>
<protein>
    <submittedName>
        <fullName evidence="1">Uncharacterized protein</fullName>
    </submittedName>
</protein>
<comment type="caution">
    <text evidence="1">The sequence shown here is derived from an EMBL/GenBank/DDBJ whole genome shotgun (WGS) entry which is preliminary data.</text>
</comment>
<dbReference type="EMBL" id="WKED01000036">
    <property type="protein sequence ID" value="MCF5108880.1"/>
    <property type="molecule type" value="Genomic_DNA"/>
</dbReference>
<proteinExistence type="predicted"/>
<accession>A0ABS9F954</accession>
<sequence length="115" mass="13458">MSWRDSSPIRYLQALPGRVLRLTKRVAKPPLRAVVSASRSIVIRMAHRSPWLHARLRRYRYYDHRLRMLFGVNVSVPPVSTLFEDAQIVKSLPAVWRHKGHNDACKSPLESWFNQ</sequence>
<dbReference type="Proteomes" id="UP000814003">
    <property type="component" value="Unassembled WGS sequence"/>
</dbReference>
<evidence type="ECO:0000313" key="2">
    <source>
        <dbReference type="Proteomes" id="UP000814003"/>
    </source>
</evidence>